<feature type="non-terminal residue" evidence="3">
    <location>
        <position position="361"/>
    </location>
</feature>
<keyword evidence="2" id="KW-1133">Transmembrane helix</keyword>
<evidence type="ECO:0000256" key="1">
    <source>
        <dbReference type="SAM" id="MobiDB-lite"/>
    </source>
</evidence>
<name>A0AAD8BJB2_BIOPF</name>
<keyword evidence="2" id="KW-0812">Transmembrane</keyword>
<dbReference type="EMBL" id="JASAOG010000074">
    <property type="protein sequence ID" value="KAK0054849.1"/>
    <property type="molecule type" value="Genomic_DNA"/>
</dbReference>
<feature type="region of interest" description="Disordered" evidence="1">
    <location>
        <begin position="61"/>
        <end position="81"/>
    </location>
</feature>
<feature type="transmembrane region" description="Helical" evidence="2">
    <location>
        <begin position="127"/>
        <end position="153"/>
    </location>
</feature>
<proteinExistence type="predicted"/>
<sequence>RGISVEMAFNRFSNEQLTTKKRREPFIFHDLRKFRSLSSHLINLPWMNHMHLKSKSGISGIMDDSNDATSPKPSPQMPHRPEAKSFVENIHGRISTLLLSELTKSMLSRHNSLDMNDFAPMRTLRNILLVTCFLSFLVAPLTYMPLGIIQAAYNEHCFLYTRINFTFKEETSNITSKVCKTITFESVSTEWGPQFYCDCTTYVPVSIAIVSVIIGWSTLTVWPLMLSVGNGSLLMLSYLSVAVVCLAVSTACALVQLDGYRETCTQLSLDANAEGRNLTCGELANFTFTELVQARTLVAKDLNFAMELAQIGVWCLVALSSCKVLISTYSLYLTWFHAHFVSFFLACEENSVYTSDEFSSQ</sequence>
<evidence type="ECO:0000256" key="2">
    <source>
        <dbReference type="SAM" id="Phobius"/>
    </source>
</evidence>
<comment type="caution">
    <text evidence="3">The sequence shown here is derived from an EMBL/GenBank/DDBJ whole genome shotgun (WGS) entry which is preliminary data.</text>
</comment>
<feature type="transmembrane region" description="Helical" evidence="2">
    <location>
        <begin position="311"/>
        <end position="335"/>
    </location>
</feature>
<organism evidence="3 4">
    <name type="scientific">Biomphalaria pfeifferi</name>
    <name type="common">Bloodfluke planorb</name>
    <name type="synonym">Freshwater snail</name>
    <dbReference type="NCBI Taxonomy" id="112525"/>
    <lineage>
        <taxon>Eukaryota</taxon>
        <taxon>Metazoa</taxon>
        <taxon>Spiralia</taxon>
        <taxon>Lophotrochozoa</taxon>
        <taxon>Mollusca</taxon>
        <taxon>Gastropoda</taxon>
        <taxon>Heterobranchia</taxon>
        <taxon>Euthyneura</taxon>
        <taxon>Panpulmonata</taxon>
        <taxon>Hygrophila</taxon>
        <taxon>Lymnaeoidea</taxon>
        <taxon>Planorbidae</taxon>
        <taxon>Biomphalaria</taxon>
    </lineage>
</organism>
<protein>
    <recommendedName>
        <fullName evidence="5">Transmembrane protein</fullName>
    </recommendedName>
</protein>
<reference evidence="3" key="1">
    <citation type="journal article" date="2023" name="PLoS Negl. Trop. Dis.">
        <title>A genome sequence for Biomphalaria pfeifferi, the major vector snail for the human-infecting parasite Schistosoma mansoni.</title>
        <authorList>
            <person name="Bu L."/>
            <person name="Lu L."/>
            <person name="Laidemitt M.R."/>
            <person name="Zhang S.M."/>
            <person name="Mutuku M."/>
            <person name="Mkoji G."/>
            <person name="Steinauer M."/>
            <person name="Loker E.S."/>
        </authorList>
    </citation>
    <scope>NUCLEOTIDE SEQUENCE</scope>
    <source>
        <strain evidence="3">KasaAsao</strain>
    </source>
</reference>
<evidence type="ECO:0008006" key="5">
    <source>
        <dbReference type="Google" id="ProtNLM"/>
    </source>
</evidence>
<accession>A0AAD8BJB2</accession>
<evidence type="ECO:0000313" key="4">
    <source>
        <dbReference type="Proteomes" id="UP001233172"/>
    </source>
</evidence>
<dbReference type="AlphaFoldDB" id="A0AAD8BJB2"/>
<reference evidence="3" key="2">
    <citation type="submission" date="2023-04" db="EMBL/GenBank/DDBJ databases">
        <authorList>
            <person name="Bu L."/>
            <person name="Lu L."/>
            <person name="Laidemitt M.R."/>
            <person name="Zhang S.M."/>
            <person name="Mutuku M."/>
            <person name="Mkoji G."/>
            <person name="Steinauer M."/>
            <person name="Loker E.S."/>
        </authorList>
    </citation>
    <scope>NUCLEOTIDE SEQUENCE</scope>
    <source>
        <strain evidence="3">KasaAsao</strain>
        <tissue evidence="3">Whole Snail</tissue>
    </source>
</reference>
<gene>
    <name evidence="3" type="ORF">Bpfe_015695</name>
</gene>
<dbReference type="Proteomes" id="UP001233172">
    <property type="component" value="Unassembled WGS sequence"/>
</dbReference>
<keyword evidence="4" id="KW-1185">Reference proteome</keyword>
<keyword evidence="2" id="KW-0472">Membrane</keyword>
<feature type="transmembrane region" description="Helical" evidence="2">
    <location>
        <begin position="236"/>
        <end position="257"/>
    </location>
</feature>
<feature type="transmembrane region" description="Helical" evidence="2">
    <location>
        <begin position="202"/>
        <end position="224"/>
    </location>
</feature>
<evidence type="ECO:0000313" key="3">
    <source>
        <dbReference type="EMBL" id="KAK0054849.1"/>
    </source>
</evidence>